<dbReference type="CDD" id="cd00063">
    <property type="entry name" value="FN3"/>
    <property type="match status" value="2"/>
</dbReference>
<evidence type="ECO:0000259" key="1">
    <source>
        <dbReference type="PROSITE" id="PS50853"/>
    </source>
</evidence>
<protein>
    <submittedName>
        <fullName evidence="2">Fibronectin type III domain-containing protein</fullName>
    </submittedName>
</protein>
<dbReference type="SUPFAM" id="SSF49265">
    <property type="entry name" value="Fibronectin type III"/>
    <property type="match status" value="1"/>
</dbReference>
<dbReference type="PROSITE" id="PS51257">
    <property type="entry name" value="PROKAR_LIPOPROTEIN"/>
    <property type="match status" value="1"/>
</dbReference>
<dbReference type="InterPro" id="IPR011050">
    <property type="entry name" value="Pectin_lyase_fold/virulence"/>
</dbReference>
<reference evidence="2" key="1">
    <citation type="submission" date="2020-04" db="EMBL/GenBank/DDBJ databases">
        <authorList>
            <person name="Zhang T."/>
        </authorList>
    </citation>
    <scope>NUCLEOTIDE SEQUENCE</scope>
    <source>
        <strain evidence="2">HKST-UBA02</strain>
    </source>
</reference>
<accession>A0A956ND48</accession>
<proteinExistence type="predicted"/>
<evidence type="ECO:0000313" key="2">
    <source>
        <dbReference type="EMBL" id="MCA9757105.1"/>
    </source>
</evidence>
<dbReference type="InterPro" id="IPR039448">
    <property type="entry name" value="Beta_helix"/>
</dbReference>
<gene>
    <name evidence="2" type="ORF">KDA27_14975</name>
</gene>
<dbReference type="SMART" id="SM00060">
    <property type="entry name" value="FN3"/>
    <property type="match status" value="2"/>
</dbReference>
<dbReference type="InterPro" id="IPR012334">
    <property type="entry name" value="Pectin_lyas_fold"/>
</dbReference>
<dbReference type="EMBL" id="JAGQHS010000081">
    <property type="protein sequence ID" value="MCA9757105.1"/>
    <property type="molecule type" value="Genomic_DNA"/>
</dbReference>
<dbReference type="PANTHER" id="PTHR11319:SF35">
    <property type="entry name" value="OUTER MEMBRANE PROTEIN PMPC-RELATED"/>
    <property type="match status" value="1"/>
</dbReference>
<evidence type="ECO:0000313" key="3">
    <source>
        <dbReference type="Proteomes" id="UP000739538"/>
    </source>
</evidence>
<dbReference type="SUPFAM" id="SSF51126">
    <property type="entry name" value="Pectin lyase-like"/>
    <property type="match status" value="1"/>
</dbReference>
<dbReference type="InterPro" id="IPR036116">
    <property type="entry name" value="FN3_sf"/>
</dbReference>
<organism evidence="2 3">
    <name type="scientific">Eiseniibacteriota bacterium</name>
    <dbReference type="NCBI Taxonomy" id="2212470"/>
    <lineage>
        <taxon>Bacteria</taxon>
        <taxon>Candidatus Eiseniibacteriota</taxon>
    </lineage>
</organism>
<dbReference type="PANTHER" id="PTHR11319">
    <property type="entry name" value="G PROTEIN-COUPLED RECEPTOR-RELATED"/>
    <property type="match status" value="1"/>
</dbReference>
<dbReference type="InterPro" id="IPR003961">
    <property type="entry name" value="FN3_dom"/>
</dbReference>
<feature type="domain" description="Fibronectin type-III" evidence="1">
    <location>
        <begin position="31"/>
        <end position="142"/>
    </location>
</feature>
<feature type="domain" description="Fibronectin type-III" evidence="1">
    <location>
        <begin position="146"/>
        <end position="250"/>
    </location>
</feature>
<dbReference type="Pfam" id="PF13229">
    <property type="entry name" value="Beta_helix"/>
    <property type="match status" value="1"/>
</dbReference>
<dbReference type="AlphaFoldDB" id="A0A956ND48"/>
<reference evidence="2" key="2">
    <citation type="journal article" date="2021" name="Microbiome">
        <title>Successional dynamics and alternative stable states in a saline activated sludge microbial community over 9 years.</title>
        <authorList>
            <person name="Wang Y."/>
            <person name="Ye J."/>
            <person name="Ju F."/>
            <person name="Liu L."/>
            <person name="Boyd J.A."/>
            <person name="Deng Y."/>
            <person name="Parks D.H."/>
            <person name="Jiang X."/>
            <person name="Yin X."/>
            <person name="Woodcroft B.J."/>
            <person name="Tyson G.W."/>
            <person name="Hugenholtz P."/>
            <person name="Polz M.F."/>
            <person name="Zhang T."/>
        </authorList>
    </citation>
    <scope>NUCLEOTIDE SEQUENCE</scope>
    <source>
        <strain evidence="2">HKST-UBA02</strain>
    </source>
</reference>
<dbReference type="Proteomes" id="UP000739538">
    <property type="component" value="Unassembled WGS sequence"/>
</dbReference>
<dbReference type="Pfam" id="PF00041">
    <property type="entry name" value="fn3"/>
    <property type="match status" value="1"/>
</dbReference>
<comment type="caution">
    <text evidence="2">The sequence shown here is derived from an EMBL/GenBank/DDBJ whole genome shotgun (WGS) entry which is preliminary data.</text>
</comment>
<dbReference type="Gene3D" id="2.60.40.10">
    <property type="entry name" value="Immunoglobulins"/>
    <property type="match status" value="2"/>
</dbReference>
<sequence>MRLPRLIAGCALLLVAGCGSDTPSRPNDREPPGTVTDLLARARDDSSIILTWTAPGDDGRTGRAYRYEIRTSTESSSTDDWWESSAIAVEAPPAPAPAGAPEEFHLEGLTPEETYWFRLQTFDEAGNGSALSNAVFVTVEPPRPPAVDDLTATRVTSSWIDLSWTSPTGAASAPVEYQLRRSLEPIDLANWEAADSIGGLPVPGPPGAAESFRLGGLEASRTYYLALRTRAESRVLSLIEDQLVLDTPSIRLLRGANTVWFPSLRTAIDDAEDGDVIELSAGVFTGGENRDIVVDGKSITLRGPTGNDAECRIDLERSGRALAFLGEPGGGQNGSVVQWVTFENGFAGLGDIYGGAVVCSGGGPAFITCRFVNNHADGGGGAVALDSGSEARFESCQFEGNDASSNGGALWSGTDSSPRIKRSTFTGNVAVRRGGAVAIRGGSPVFEDRCVFRDNEAGTHGGAISFEDAGGEVRDTVFLTNEAGTGADAGGGAVECYNTSSPVFERCQFQENVTSKWGGAVYAWDRSSPEFTESIFLSNSAEQGGAAVSYSRSVPELDRCTIVENAAQFGGGLRAIGADSGFVLARSILAFNSSGGSIDCQDGVGVDVQCSLIYGNVPRDWSAPCIESQAGEPGNLDADPLFCFPEILDYRLAEESPAANTATCGTLGAREVGCSR</sequence>
<dbReference type="PROSITE" id="PS50853">
    <property type="entry name" value="FN3"/>
    <property type="match status" value="2"/>
</dbReference>
<name>A0A956ND48_UNCEI</name>
<dbReference type="InterPro" id="IPR013783">
    <property type="entry name" value="Ig-like_fold"/>
</dbReference>
<dbReference type="Gene3D" id="2.160.20.10">
    <property type="entry name" value="Single-stranded right-handed beta-helix, Pectin lyase-like"/>
    <property type="match status" value="1"/>
</dbReference>